<protein>
    <submittedName>
        <fullName evidence="1">Uncharacterized protein</fullName>
    </submittedName>
</protein>
<dbReference type="Proteomes" id="UP000238365">
    <property type="component" value="Chromosome"/>
</dbReference>
<gene>
    <name evidence="1" type="ORF">C2E15_12075</name>
</gene>
<organism evidence="1 2">
    <name type="scientific">Mixta gaviniae</name>
    <dbReference type="NCBI Taxonomy" id="665914"/>
    <lineage>
        <taxon>Bacteria</taxon>
        <taxon>Pseudomonadati</taxon>
        <taxon>Pseudomonadota</taxon>
        <taxon>Gammaproteobacteria</taxon>
        <taxon>Enterobacterales</taxon>
        <taxon>Erwiniaceae</taxon>
        <taxon>Mixta</taxon>
    </lineage>
</organism>
<dbReference type="AlphaFoldDB" id="A0A2L0IGT5"/>
<name>A0A2L0IGT5_9GAMM</name>
<keyword evidence="2" id="KW-1185">Reference proteome</keyword>
<proteinExistence type="predicted"/>
<evidence type="ECO:0000313" key="1">
    <source>
        <dbReference type="EMBL" id="AUX93740.1"/>
    </source>
</evidence>
<dbReference type="KEGG" id="pgz:C2E15_12075"/>
<reference evidence="1 2" key="1">
    <citation type="submission" date="2018-01" db="EMBL/GenBank/DDBJ databases">
        <title>Complete and assembled Genome of Pantoea gaviniae DSM22758T.</title>
        <authorList>
            <person name="Stevens M.J.A."/>
            <person name="Zurfluh K."/>
            <person name="Stephan R."/>
        </authorList>
    </citation>
    <scope>NUCLEOTIDE SEQUENCE [LARGE SCALE GENOMIC DNA]</scope>
    <source>
        <strain evidence="1 2">DSM 22758</strain>
    </source>
</reference>
<dbReference type="EMBL" id="CP026377">
    <property type="protein sequence ID" value="AUX93740.1"/>
    <property type="molecule type" value="Genomic_DNA"/>
</dbReference>
<accession>A0A2L0IGT5</accession>
<evidence type="ECO:0000313" key="2">
    <source>
        <dbReference type="Proteomes" id="UP000238365"/>
    </source>
</evidence>
<sequence length="70" mass="8187">MNPHDRLSVVYPPVRQFWRAFPCLLHLHENYYMKRAGVAGIALRAEGENMCVVGCVSPRRRAQWFEVAER</sequence>